<dbReference type="EMBL" id="JAECZC010000009">
    <property type="protein sequence ID" value="MBH8561971.1"/>
    <property type="molecule type" value="Genomic_DNA"/>
</dbReference>
<comment type="caution">
    <text evidence="4">The sequence shown here is derived from an EMBL/GenBank/DDBJ whole genome shotgun (WGS) entry which is preliminary data.</text>
</comment>
<keyword evidence="1" id="KW-0812">Transmembrane</keyword>
<reference evidence="4 5" key="1">
    <citation type="journal article" date="2021" name="Int. J. Syst. Evol. Microbiol.">
        <title>Amazonocrinis nigriterrae gen. nov., sp. nov., Atlanticothrix silvestris gen. nov., sp. nov. and Dendronalium phyllosphericum gen. nov., sp. nov., nostocacean cyanobacteria from Brazilian environments.</title>
        <authorList>
            <person name="Alvarenga D.O."/>
            <person name="Andreote A.P.D."/>
            <person name="Branco L.H.Z."/>
            <person name="Delbaje E."/>
            <person name="Cruz R.B."/>
            <person name="Varani A.M."/>
            <person name="Fiore M.F."/>
        </authorList>
    </citation>
    <scope>NUCLEOTIDE SEQUENCE [LARGE SCALE GENOMIC DNA]</scope>
    <source>
        <strain evidence="4 5">CENA67</strain>
    </source>
</reference>
<organism evidence="4 5">
    <name type="scientific">Amazonocrinis nigriterrae CENA67</name>
    <dbReference type="NCBI Taxonomy" id="2794033"/>
    <lineage>
        <taxon>Bacteria</taxon>
        <taxon>Bacillati</taxon>
        <taxon>Cyanobacteriota</taxon>
        <taxon>Cyanophyceae</taxon>
        <taxon>Nostocales</taxon>
        <taxon>Nostocaceae</taxon>
        <taxon>Amazonocrinis</taxon>
        <taxon>Amazonocrinis nigriterrae</taxon>
    </lineage>
</organism>
<accession>A0A8J7LAN2</accession>
<dbReference type="RefSeq" id="WP_214662445.1">
    <property type="nucleotide sequence ID" value="NZ_JAECZC010000007.1"/>
</dbReference>
<protein>
    <submittedName>
        <fullName evidence="4">Uncharacterized protein</fullName>
    </submittedName>
</protein>
<dbReference type="EMBL" id="JAECZC010000104">
    <property type="protein sequence ID" value="MBH8566839.1"/>
    <property type="molecule type" value="Genomic_DNA"/>
</dbReference>
<keyword evidence="1" id="KW-0472">Membrane</keyword>
<keyword evidence="1" id="KW-1133">Transmembrane helix</keyword>
<evidence type="ECO:0000313" key="5">
    <source>
        <dbReference type="Proteomes" id="UP000632766"/>
    </source>
</evidence>
<sequence>MQSKTTLQSQRSSELGVLVGELADHTDSTTPGHLQVFFKGLWLLRLLLFVLRCFPMALAIAVLVGAFSCLSQYSTC</sequence>
<proteinExistence type="predicted"/>
<name>A0A8J7LAN2_9NOST</name>
<dbReference type="Proteomes" id="UP000632766">
    <property type="component" value="Unassembled WGS sequence"/>
</dbReference>
<keyword evidence="5" id="KW-1185">Reference proteome</keyword>
<evidence type="ECO:0000313" key="3">
    <source>
        <dbReference type="EMBL" id="MBH8561971.1"/>
    </source>
</evidence>
<evidence type="ECO:0000313" key="4">
    <source>
        <dbReference type="EMBL" id="MBH8566839.1"/>
    </source>
</evidence>
<dbReference type="EMBL" id="JAECZC010000007">
    <property type="protein sequence ID" value="MBH8561798.1"/>
    <property type="molecule type" value="Genomic_DNA"/>
</dbReference>
<feature type="transmembrane region" description="Helical" evidence="1">
    <location>
        <begin position="46"/>
        <end position="70"/>
    </location>
</feature>
<evidence type="ECO:0000313" key="2">
    <source>
        <dbReference type="EMBL" id="MBH8561798.1"/>
    </source>
</evidence>
<dbReference type="AlphaFoldDB" id="A0A8J7LAN2"/>
<evidence type="ECO:0000256" key="1">
    <source>
        <dbReference type="SAM" id="Phobius"/>
    </source>
</evidence>
<gene>
    <name evidence="2" type="ORF">I8748_06350</name>
    <name evidence="3" type="ORF">I8748_07260</name>
    <name evidence="4" type="ORF">I8748_32630</name>
</gene>